<dbReference type="PROSITE" id="PS50977">
    <property type="entry name" value="HTH_TETR_2"/>
    <property type="match status" value="1"/>
</dbReference>
<evidence type="ECO:0000256" key="2">
    <source>
        <dbReference type="PROSITE-ProRule" id="PRU00335"/>
    </source>
</evidence>
<gene>
    <name evidence="4" type="ORF">KS419_14145</name>
</gene>
<dbReference type="InterPro" id="IPR001647">
    <property type="entry name" value="HTH_TetR"/>
</dbReference>
<keyword evidence="1 2" id="KW-0238">DNA-binding</keyword>
<dbReference type="PANTHER" id="PTHR30328:SF54">
    <property type="entry name" value="HTH-TYPE TRANSCRIPTIONAL REPRESSOR SCO4008"/>
    <property type="match status" value="1"/>
</dbReference>
<evidence type="ECO:0000256" key="1">
    <source>
        <dbReference type="ARBA" id="ARBA00023125"/>
    </source>
</evidence>
<keyword evidence="5" id="KW-1185">Reference proteome</keyword>
<organism evidence="4 5">
    <name type="scientific">Evansella tamaricis</name>
    <dbReference type="NCBI Taxonomy" id="2069301"/>
    <lineage>
        <taxon>Bacteria</taxon>
        <taxon>Bacillati</taxon>
        <taxon>Bacillota</taxon>
        <taxon>Bacilli</taxon>
        <taxon>Bacillales</taxon>
        <taxon>Bacillaceae</taxon>
        <taxon>Evansella</taxon>
    </lineage>
</organism>
<feature type="DNA-binding region" description="H-T-H motif" evidence="2">
    <location>
        <begin position="33"/>
        <end position="52"/>
    </location>
</feature>
<comment type="caution">
    <text evidence="4">The sequence shown here is derived from an EMBL/GenBank/DDBJ whole genome shotgun (WGS) entry which is preliminary data.</text>
</comment>
<accession>A0ABS6JJ45</accession>
<feature type="domain" description="HTH tetR-type" evidence="3">
    <location>
        <begin position="10"/>
        <end position="70"/>
    </location>
</feature>
<proteinExistence type="predicted"/>
<reference evidence="4 5" key="1">
    <citation type="submission" date="2021-06" db="EMBL/GenBank/DDBJ databases">
        <title>Bacillus sp. RD4P76, an endophyte from a halophyte.</title>
        <authorList>
            <person name="Sun J.-Q."/>
        </authorList>
    </citation>
    <scope>NUCLEOTIDE SEQUENCE [LARGE SCALE GENOMIC DNA]</scope>
    <source>
        <strain evidence="4 5">CGMCC 1.15917</strain>
    </source>
</reference>
<protein>
    <submittedName>
        <fullName evidence="4">TetR/AcrR family transcriptional regulator</fullName>
    </submittedName>
</protein>
<evidence type="ECO:0000313" key="4">
    <source>
        <dbReference type="EMBL" id="MBU9712867.1"/>
    </source>
</evidence>
<dbReference type="EMBL" id="JAHQCS010000113">
    <property type="protein sequence ID" value="MBU9712867.1"/>
    <property type="molecule type" value="Genomic_DNA"/>
</dbReference>
<evidence type="ECO:0000259" key="3">
    <source>
        <dbReference type="PROSITE" id="PS50977"/>
    </source>
</evidence>
<evidence type="ECO:0000313" key="5">
    <source>
        <dbReference type="Proteomes" id="UP000784880"/>
    </source>
</evidence>
<dbReference type="PROSITE" id="PS01081">
    <property type="entry name" value="HTH_TETR_1"/>
    <property type="match status" value="1"/>
</dbReference>
<dbReference type="InterPro" id="IPR023772">
    <property type="entry name" value="DNA-bd_HTH_TetR-type_CS"/>
</dbReference>
<dbReference type="PANTHER" id="PTHR30328">
    <property type="entry name" value="TRANSCRIPTIONAL REPRESSOR"/>
    <property type="match status" value="1"/>
</dbReference>
<name>A0ABS6JJ45_9BACI</name>
<dbReference type="RefSeq" id="WP_217067044.1">
    <property type="nucleotide sequence ID" value="NZ_JAHQCS010000113.1"/>
</dbReference>
<dbReference type="InterPro" id="IPR050109">
    <property type="entry name" value="HTH-type_TetR-like_transc_reg"/>
</dbReference>
<dbReference type="Proteomes" id="UP000784880">
    <property type="component" value="Unassembled WGS sequence"/>
</dbReference>
<sequence>MPIKLWDLEPLRRNAILNAALKEFALKGFDKASTNIIAKEAGISKALMFHYVNNKQDLFLYIYDYFSKILNKEYFMKMDFTEKDIFDRLRQSYLLQIELIKQHPWIFEFNKLSFVTNSGELNKELEERDSNKQFSCGTEMFDMIDESKFRAGLDIEKCKQIIFWANVGFTNEILDDIRNSEASNMDYERIVLTLDEYFDELRKIFYTSSNE</sequence>
<dbReference type="Pfam" id="PF00440">
    <property type="entry name" value="TetR_N"/>
    <property type="match status" value="1"/>
</dbReference>